<proteinExistence type="predicted"/>
<comment type="caution">
    <text evidence="1">The sequence shown here is derived from an EMBL/GenBank/DDBJ whole genome shotgun (WGS) entry which is preliminary data.</text>
</comment>
<accession>A0ABT2MII4</accession>
<dbReference type="EMBL" id="JAODWD010000007">
    <property type="protein sequence ID" value="MCT7662087.1"/>
    <property type="molecule type" value="Genomic_DNA"/>
</dbReference>
<keyword evidence="2" id="KW-1185">Reference proteome</keyword>
<evidence type="ECO:0008006" key="3">
    <source>
        <dbReference type="Google" id="ProtNLM"/>
    </source>
</evidence>
<dbReference type="Proteomes" id="UP001206639">
    <property type="component" value="Unassembled WGS sequence"/>
</dbReference>
<reference evidence="2" key="1">
    <citation type="submission" date="2023-07" db="EMBL/GenBank/DDBJ databases">
        <authorList>
            <person name="Deng Y."/>
            <person name="Zhang Y.-Q."/>
        </authorList>
    </citation>
    <scope>NUCLEOTIDE SEQUENCE [LARGE SCALE GENOMIC DNA]</scope>
    <source>
        <strain evidence="2">CPCC 205710</strain>
    </source>
</reference>
<name>A0ABT2MII4_9MYCO</name>
<protein>
    <recommendedName>
        <fullName evidence="3">Cytochrome P450</fullName>
    </recommendedName>
</protein>
<gene>
    <name evidence="1" type="ORF">N4S67_27180</name>
</gene>
<evidence type="ECO:0000313" key="2">
    <source>
        <dbReference type="Proteomes" id="UP001206639"/>
    </source>
</evidence>
<dbReference type="RefSeq" id="WP_260996147.1">
    <property type="nucleotide sequence ID" value="NZ_JAODWD010000007.1"/>
</dbReference>
<sequence length="58" mass="6738">MSTVFLPVLGHRWASDERAFDPREALIKRPPESNWPFDQHPLITGQHTDVVLHGCHFF</sequence>
<evidence type="ECO:0000313" key="1">
    <source>
        <dbReference type="EMBL" id="MCT7662087.1"/>
    </source>
</evidence>
<organism evidence="1 2">
    <name type="scientific">Mycobacterium deserti</name>
    <dbReference type="NCBI Taxonomy" id="2978347"/>
    <lineage>
        <taxon>Bacteria</taxon>
        <taxon>Bacillati</taxon>
        <taxon>Actinomycetota</taxon>
        <taxon>Actinomycetes</taxon>
        <taxon>Mycobacteriales</taxon>
        <taxon>Mycobacteriaceae</taxon>
        <taxon>Mycobacterium</taxon>
    </lineage>
</organism>